<evidence type="ECO:0000259" key="2">
    <source>
        <dbReference type="Pfam" id="PF17761"/>
    </source>
</evidence>
<organism evidence="3 4">
    <name type="scientific">Flavobacterium hungaricum</name>
    <dbReference type="NCBI Taxonomy" id="2082725"/>
    <lineage>
        <taxon>Bacteria</taxon>
        <taxon>Pseudomonadati</taxon>
        <taxon>Bacteroidota</taxon>
        <taxon>Flavobacteriia</taxon>
        <taxon>Flavobacteriales</taxon>
        <taxon>Flavobacteriaceae</taxon>
        <taxon>Flavobacterium</taxon>
    </lineage>
</organism>
<dbReference type="InterPro" id="IPR009362">
    <property type="entry name" value="YhcG_C"/>
</dbReference>
<dbReference type="PANTHER" id="PTHR30547">
    <property type="entry name" value="UNCHARACTERIZED PROTEIN YHCG-RELATED"/>
    <property type="match status" value="1"/>
</dbReference>
<dbReference type="PANTHER" id="PTHR30547:SF5">
    <property type="entry name" value="NUCLEASE YHCG-RELATED"/>
    <property type="match status" value="1"/>
</dbReference>
<proteinExistence type="predicted"/>
<feature type="domain" description="YhcG PDDEXK nuclease" evidence="1">
    <location>
        <begin position="161"/>
        <end position="312"/>
    </location>
</feature>
<dbReference type="InterPro" id="IPR041527">
    <property type="entry name" value="YhcG_N"/>
</dbReference>
<accession>A0ABR9TJQ1</accession>
<evidence type="ECO:0000313" key="3">
    <source>
        <dbReference type="EMBL" id="MBE8725570.1"/>
    </source>
</evidence>
<evidence type="ECO:0000313" key="4">
    <source>
        <dbReference type="Proteomes" id="UP000640614"/>
    </source>
</evidence>
<name>A0ABR9TJQ1_9FLAO</name>
<protein>
    <submittedName>
        <fullName evidence="3">DUF1016 domain-containing protein</fullName>
    </submittedName>
</protein>
<evidence type="ECO:0000259" key="1">
    <source>
        <dbReference type="Pfam" id="PF06250"/>
    </source>
</evidence>
<dbReference type="Pfam" id="PF17761">
    <property type="entry name" value="DUF1016_N"/>
    <property type="match status" value="1"/>
</dbReference>
<dbReference type="InterPro" id="IPR011856">
    <property type="entry name" value="tRNA_endonuc-like_dom_sf"/>
</dbReference>
<sequence>MITNQTPLFSEIKEIILQSRQRVFRMANSVLLETYWEIGRVIIEDEQKGKDRADYGKATLKNLANQLTFEFGKGFDERNLNNMRAFYKTFPIWNALRTELSWTHYRLLSRLNSDEKINYYLNESVQNNWNSRTLQRQINSLAFERVLEHKTVETKSETIHNLIKDPYIFEFLGLSAETKNSERSIETSIIDHLQQFLLEFGKGFAFVARQQHIVTDTSDFYIDLVFYNYILKCFVIIDLKTGSLSHQDIGQIDMYVRMYDDLKKGESDQPTIGILLCSEKDETIVKYSVLADKKSVFASQYLLYMPKEEDLKALIENDIQRFQLDNE</sequence>
<dbReference type="RefSeq" id="WP_194138774.1">
    <property type="nucleotide sequence ID" value="NZ_PRDM01000002.1"/>
</dbReference>
<comment type="caution">
    <text evidence="3">The sequence shown here is derived from an EMBL/GenBank/DDBJ whole genome shotgun (WGS) entry which is preliminary data.</text>
</comment>
<gene>
    <name evidence="3" type="ORF">C4F50_11480</name>
</gene>
<keyword evidence="4" id="KW-1185">Reference proteome</keyword>
<dbReference type="Proteomes" id="UP000640614">
    <property type="component" value="Unassembled WGS sequence"/>
</dbReference>
<dbReference type="EMBL" id="PRDM01000002">
    <property type="protein sequence ID" value="MBE8725570.1"/>
    <property type="molecule type" value="Genomic_DNA"/>
</dbReference>
<dbReference type="Pfam" id="PF06250">
    <property type="entry name" value="YhcG_C"/>
    <property type="match status" value="1"/>
</dbReference>
<reference evidence="3 4" key="1">
    <citation type="submission" date="2018-07" db="EMBL/GenBank/DDBJ databases">
        <title>Genome assembly of strain KB82.</title>
        <authorList>
            <person name="Kukolya J."/>
            <person name="Horvath B."/>
            <person name="Nagy I."/>
            <person name="Toth A."/>
        </authorList>
    </citation>
    <scope>NUCLEOTIDE SEQUENCE [LARGE SCALE GENOMIC DNA]</scope>
    <source>
        <strain evidence="3 4">Kb82</strain>
    </source>
</reference>
<dbReference type="InterPro" id="IPR053148">
    <property type="entry name" value="PD-DEXK-like_domain"/>
</dbReference>
<dbReference type="Gene3D" id="3.40.1350.10">
    <property type="match status" value="1"/>
</dbReference>
<feature type="domain" description="YhcG N-terminal" evidence="2">
    <location>
        <begin position="11"/>
        <end position="145"/>
    </location>
</feature>